<sequence length="177" mass="18469">MPNLLAQLAGVFAPLSLVTVGGGQAIVADIQRQIVNSHHWMLPKQFVDAFALSRMAPGPGSLLATLIGWQVAGFWGAVVSTIAIFGPTAILVYGIAHLWSRYKGAVWQQAVEAGLRPIAAGMILASGYGLLHALDGGWVARGIAAGATIILLRRRTNPLILLAVGAVLLTGLQCMGV</sequence>
<dbReference type="GO" id="GO:0015109">
    <property type="term" value="F:chromate transmembrane transporter activity"/>
    <property type="evidence" value="ECO:0007669"/>
    <property type="project" value="InterPro"/>
</dbReference>
<name>A0A963Z5C6_9PROT</name>
<keyword evidence="4 7" id="KW-0812">Transmembrane</keyword>
<dbReference type="InterPro" id="IPR003370">
    <property type="entry name" value="Chromate_transpt"/>
</dbReference>
<accession>A0A963Z5C6</accession>
<keyword evidence="6 7" id="KW-0472">Membrane</keyword>
<protein>
    <submittedName>
        <fullName evidence="8">Chromate transporter</fullName>
    </submittedName>
</protein>
<evidence type="ECO:0000313" key="9">
    <source>
        <dbReference type="Proteomes" id="UP000721844"/>
    </source>
</evidence>
<feature type="transmembrane region" description="Helical" evidence="7">
    <location>
        <begin position="159"/>
        <end position="176"/>
    </location>
</feature>
<dbReference type="GO" id="GO:0005886">
    <property type="term" value="C:plasma membrane"/>
    <property type="evidence" value="ECO:0007669"/>
    <property type="project" value="UniProtKB-SubCell"/>
</dbReference>
<evidence type="ECO:0000256" key="6">
    <source>
        <dbReference type="ARBA" id="ARBA00023136"/>
    </source>
</evidence>
<dbReference type="PANTHER" id="PTHR43663:SF1">
    <property type="entry name" value="CHROMATE TRANSPORTER"/>
    <property type="match status" value="1"/>
</dbReference>
<evidence type="ECO:0000256" key="2">
    <source>
        <dbReference type="ARBA" id="ARBA00005262"/>
    </source>
</evidence>
<gene>
    <name evidence="8" type="ORF">ACELLULO517_17940</name>
</gene>
<comment type="similarity">
    <text evidence="2">Belongs to the chromate ion transporter (CHR) (TC 2.A.51) family.</text>
</comment>
<evidence type="ECO:0000256" key="3">
    <source>
        <dbReference type="ARBA" id="ARBA00022475"/>
    </source>
</evidence>
<dbReference type="AlphaFoldDB" id="A0A963Z5C6"/>
<evidence type="ECO:0000256" key="7">
    <source>
        <dbReference type="SAM" id="Phobius"/>
    </source>
</evidence>
<comment type="caution">
    <text evidence="8">The sequence shown here is derived from an EMBL/GenBank/DDBJ whole genome shotgun (WGS) entry which is preliminary data.</text>
</comment>
<evidence type="ECO:0000313" key="8">
    <source>
        <dbReference type="EMBL" id="MCB8882132.1"/>
    </source>
</evidence>
<dbReference type="PANTHER" id="PTHR43663">
    <property type="entry name" value="CHROMATE TRANSPORT PROTEIN-RELATED"/>
    <property type="match status" value="1"/>
</dbReference>
<dbReference type="EMBL" id="JAESVA010000006">
    <property type="protein sequence ID" value="MCB8882132.1"/>
    <property type="molecule type" value="Genomic_DNA"/>
</dbReference>
<proteinExistence type="inferred from homology"/>
<dbReference type="RefSeq" id="WP_227308799.1">
    <property type="nucleotide sequence ID" value="NZ_JAESVA010000006.1"/>
</dbReference>
<feature type="transmembrane region" description="Helical" evidence="7">
    <location>
        <begin position="136"/>
        <end position="152"/>
    </location>
</feature>
<comment type="subcellular location">
    <subcellularLocation>
        <location evidence="1">Cell membrane</location>
        <topology evidence="1">Multi-pass membrane protein</topology>
    </subcellularLocation>
</comment>
<keyword evidence="3" id="KW-1003">Cell membrane</keyword>
<keyword evidence="5 7" id="KW-1133">Transmembrane helix</keyword>
<keyword evidence="9" id="KW-1185">Reference proteome</keyword>
<reference evidence="8 9" key="1">
    <citation type="journal article" date="2021" name="Microorganisms">
        <title>Acidisoma silvae sp. nov. and Acidisomacellulosilytica sp. nov., Two Acidophilic Bacteria Isolated from Decaying Wood, Hydrolyzing Cellulose and Producing Poly-3-hydroxybutyrate.</title>
        <authorList>
            <person name="Mieszkin S."/>
            <person name="Pouder E."/>
            <person name="Uroz S."/>
            <person name="Simon-Colin C."/>
            <person name="Alain K."/>
        </authorList>
    </citation>
    <scope>NUCLEOTIDE SEQUENCE [LARGE SCALE GENOMIC DNA]</scope>
    <source>
        <strain evidence="8 9">HW T5.17</strain>
    </source>
</reference>
<evidence type="ECO:0000256" key="4">
    <source>
        <dbReference type="ARBA" id="ARBA00022692"/>
    </source>
</evidence>
<dbReference type="Proteomes" id="UP000721844">
    <property type="component" value="Unassembled WGS sequence"/>
</dbReference>
<evidence type="ECO:0000256" key="5">
    <source>
        <dbReference type="ARBA" id="ARBA00022989"/>
    </source>
</evidence>
<organism evidence="8 9">
    <name type="scientific">Acidisoma cellulosilyticum</name>
    <dbReference type="NCBI Taxonomy" id="2802395"/>
    <lineage>
        <taxon>Bacteria</taxon>
        <taxon>Pseudomonadati</taxon>
        <taxon>Pseudomonadota</taxon>
        <taxon>Alphaproteobacteria</taxon>
        <taxon>Acetobacterales</taxon>
        <taxon>Acidocellaceae</taxon>
        <taxon>Acidisoma</taxon>
    </lineage>
</organism>
<evidence type="ECO:0000256" key="1">
    <source>
        <dbReference type="ARBA" id="ARBA00004651"/>
    </source>
</evidence>
<feature type="transmembrane region" description="Helical" evidence="7">
    <location>
        <begin position="72"/>
        <end position="93"/>
    </location>
</feature>
<dbReference type="Pfam" id="PF02417">
    <property type="entry name" value="Chromate_transp"/>
    <property type="match status" value="1"/>
</dbReference>
<dbReference type="InterPro" id="IPR052518">
    <property type="entry name" value="CHR_Transporter"/>
</dbReference>